<dbReference type="PANTHER" id="PTHR43918:SF4">
    <property type="entry name" value="CARBOXYLIC ESTER HYDROLASE"/>
    <property type="match status" value="1"/>
</dbReference>
<evidence type="ECO:0000256" key="4">
    <source>
        <dbReference type="ARBA" id="ARBA00023180"/>
    </source>
</evidence>
<comment type="similarity">
    <text evidence="1">Belongs to the type-B carboxylesterase/lipase family.</text>
</comment>
<dbReference type="GO" id="GO:0005886">
    <property type="term" value="C:plasma membrane"/>
    <property type="evidence" value="ECO:0007669"/>
    <property type="project" value="TreeGrafter"/>
</dbReference>
<gene>
    <name evidence="6" type="ORF">BIW11_11965</name>
</gene>
<keyword evidence="4" id="KW-0325">Glycoprotein</keyword>
<reference evidence="6 7" key="1">
    <citation type="journal article" date="2017" name="Gigascience">
        <title>Draft genome of the honey bee ectoparasitic mite, Tropilaelaps mercedesae, is shaped by the parasitic life history.</title>
        <authorList>
            <person name="Dong X."/>
            <person name="Armstrong S.D."/>
            <person name="Xia D."/>
            <person name="Makepeace B.L."/>
            <person name="Darby A.C."/>
            <person name="Kadowaki T."/>
        </authorList>
    </citation>
    <scope>NUCLEOTIDE SEQUENCE [LARGE SCALE GENOMIC DNA]</scope>
    <source>
        <strain evidence="6">Wuxi-XJTLU</strain>
    </source>
</reference>
<dbReference type="GO" id="GO:0005615">
    <property type="term" value="C:extracellular space"/>
    <property type="evidence" value="ECO:0007669"/>
    <property type="project" value="TreeGrafter"/>
</dbReference>
<dbReference type="PANTHER" id="PTHR43918">
    <property type="entry name" value="ACETYLCHOLINESTERASE"/>
    <property type="match status" value="1"/>
</dbReference>
<dbReference type="InterPro" id="IPR050654">
    <property type="entry name" value="AChE-related_enzymes"/>
</dbReference>
<dbReference type="GO" id="GO:0019695">
    <property type="term" value="P:choline metabolic process"/>
    <property type="evidence" value="ECO:0007669"/>
    <property type="project" value="TreeGrafter"/>
</dbReference>
<evidence type="ECO:0000256" key="2">
    <source>
        <dbReference type="ARBA" id="ARBA00022487"/>
    </source>
</evidence>
<protein>
    <submittedName>
        <fullName evidence="6">Acetylcholinesterase-like</fullName>
    </submittedName>
</protein>
<dbReference type="InParanoid" id="A0A1V9X936"/>
<evidence type="ECO:0000256" key="3">
    <source>
        <dbReference type="ARBA" id="ARBA00022801"/>
    </source>
</evidence>
<dbReference type="GO" id="GO:0003990">
    <property type="term" value="F:acetylcholinesterase activity"/>
    <property type="evidence" value="ECO:0007669"/>
    <property type="project" value="TreeGrafter"/>
</dbReference>
<evidence type="ECO:0000256" key="1">
    <source>
        <dbReference type="ARBA" id="ARBA00005964"/>
    </source>
</evidence>
<organism evidence="6 7">
    <name type="scientific">Tropilaelaps mercedesae</name>
    <dbReference type="NCBI Taxonomy" id="418985"/>
    <lineage>
        <taxon>Eukaryota</taxon>
        <taxon>Metazoa</taxon>
        <taxon>Ecdysozoa</taxon>
        <taxon>Arthropoda</taxon>
        <taxon>Chelicerata</taxon>
        <taxon>Arachnida</taxon>
        <taxon>Acari</taxon>
        <taxon>Parasitiformes</taxon>
        <taxon>Mesostigmata</taxon>
        <taxon>Gamasina</taxon>
        <taxon>Dermanyssoidea</taxon>
        <taxon>Laelapidae</taxon>
        <taxon>Tropilaelaps</taxon>
    </lineage>
</organism>
<name>A0A1V9X936_9ACAR</name>
<keyword evidence="7" id="KW-1185">Reference proteome</keyword>
<accession>A0A1V9X936</accession>
<dbReference type="InterPro" id="IPR002018">
    <property type="entry name" value="CarbesteraseB"/>
</dbReference>
<feature type="domain" description="Carboxylesterase type B" evidence="5">
    <location>
        <begin position="32"/>
        <end position="268"/>
    </location>
</feature>
<dbReference type="InterPro" id="IPR029058">
    <property type="entry name" value="AB_hydrolase_fold"/>
</dbReference>
<evidence type="ECO:0000313" key="7">
    <source>
        <dbReference type="Proteomes" id="UP000192247"/>
    </source>
</evidence>
<dbReference type="Proteomes" id="UP000192247">
    <property type="component" value="Unassembled WGS sequence"/>
</dbReference>
<evidence type="ECO:0000313" key="6">
    <source>
        <dbReference type="EMBL" id="OQR69926.1"/>
    </source>
</evidence>
<dbReference type="GO" id="GO:0006581">
    <property type="term" value="P:acetylcholine catabolic process"/>
    <property type="evidence" value="ECO:0007669"/>
    <property type="project" value="TreeGrafter"/>
</dbReference>
<dbReference type="PROSITE" id="PS00941">
    <property type="entry name" value="CARBOXYLESTERASE_B_2"/>
    <property type="match status" value="1"/>
</dbReference>
<proteinExistence type="inferred from homology"/>
<dbReference type="AlphaFoldDB" id="A0A1V9X936"/>
<dbReference type="EMBL" id="MNPL01019380">
    <property type="protein sequence ID" value="OQR69926.1"/>
    <property type="molecule type" value="Genomic_DNA"/>
</dbReference>
<keyword evidence="2" id="KW-0719">Serine esterase</keyword>
<dbReference type="Pfam" id="PF00135">
    <property type="entry name" value="COesterase"/>
    <property type="match status" value="1"/>
</dbReference>
<dbReference type="Gene3D" id="3.40.50.1820">
    <property type="entry name" value="alpha/beta hydrolase"/>
    <property type="match status" value="2"/>
</dbReference>
<sequence length="468" mass="51915">MMYMVAAMDAFRFVGCRAPVYRSTDDQVALTLGKLRFHKPQPLKPSGYLRPANKVAPSCMQFTPHSPEPITPQESTVSNRFSTTSSSLAFNTSSIASGAHSSASGPPSHAFPGSPEVNTTFSEDCLYLNIWTPFLGTRLRTPRPVLVFIHGGGFRMGSASVDTYDGGVLSAYGDIVVVSFNYRLGAFGFLQLNSKIAGNMGLYDQIRALEWVQHNVEYFGGDPRQVTVMGQEAGAVSLGMLLLSPLCKGLLQQAILLSGFTENEGFMQAYKLFPGIFNFERPVNLSLQDAEDILMDAVELFPETAKDYMKDMYFGKLEASSPAADIRNALAKAFGDIFVTCPVRIFAESYGDRPMNAFLYQFTHRPLFSTNPPSTGATSFDDVPYIFGEPLRYPERFPLDDISITKMMMNLITSFVKTGTPQPVRDFLVPKFESPELQYVELGSSGVIERKYPSKQCDFWKKFYPKNS</sequence>
<evidence type="ECO:0000259" key="5">
    <source>
        <dbReference type="Pfam" id="PF00135"/>
    </source>
</evidence>
<dbReference type="InterPro" id="IPR019819">
    <property type="entry name" value="Carboxylesterase_B_CS"/>
</dbReference>
<comment type="caution">
    <text evidence="6">The sequence shown here is derived from an EMBL/GenBank/DDBJ whole genome shotgun (WGS) entry which is preliminary data.</text>
</comment>
<dbReference type="OrthoDB" id="19653at2759"/>
<keyword evidence="3" id="KW-0378">Hydrolase</keyword>
<dbReference type="SUPFAM" id="SSF53474">
    <property type="entry name" value="alpha/beta-Hydrolases"/>
    <property type="match status" value="1"/>
</dbReference>
<dbReference type="STRING" id="418985.A0A1V9X936"/>